<organism evidence="5 6">
    <name type="scientific">Spirosoma arboris</name>
    <dbReference type="NCBI Taxonomy" id="2682092"/>
    <lineage>
        <taxon>Bacteria</taxon>
        <taxon>Pseudomonadati</taxon>
        <taxon>Bacteroidota</taxon>
        <taxon>Cytophagia</taxon>
        <taxon>Cytophagales</taxon>
        <taxon>Cytophagaceae</taxon>
        <taxon>Spirosoma</taxon>
    </lineage>
</organism>
<evidence type="ECO:0000256" key="2">
    <source>
        <dbReference type="ARBA" id="ARBA00023125"/>
    </source>
</evidence>
<dbReference type="InterPro" id="IPR036388">
    <property type="entry name" value="WH-like_DNA-bd_sf"/>
</dbReference>
<dbReference type="Pfam" id="PF01638">
    <property type="entry name" value="HxlR"/>
    <property type="match status" value="1"/>
</dbReference>
<protein>
    <submittedName>
        <fullName evidence="5">Transcriptional regulator</fullName>
    </submittedName>
</protein>
<dbReference type="Gene3D" id="1.10.10.10">
    <property type="entry name" value="Winged helix-like DNA-binding domain superfamily/Winged helix DNA-binding domain"/>
    <property type="match status" value="1"/>
</dbReference>
<evidence type="ECO:0000256" key="3">
    <source>
        <dbReference type="ARBA" id="ARBA00023163"/>
    </source>
</evidence>
<keyword evidence="1" id="KW-0805">Transcription regulation</keyword>
<dbReference type="SUPFAM" id="SSF46785">
    <property type="entry name" value="Winged helix' DNA-binding domain"/>
    <property type="match status" value="1"/>
</dbReference>
<dbReference type="InterPro" id="IPR002577">
    <property type="entry name" value="HTH_HxlR"/>
</dbReference>
<evidence type="ECO:0000259" key="4">
    <source>
        <dbReference type="PROSITE" id="PS51118"/>
    </source>
</evidence>
<dbReference type="RefSeq" id="WP_157590449.1">
    <property type="nucleotide sequence ID" value="NZ_WPIN01000025.1"/>
</dbReference>
<keyword evidence="3" id="KW-0804">Transcription</keyword>
<proteinExistence type="predicted"/>
<dbReference type="PANTHER" id="PTHR33204:SF29">
    <property type="entry name" value="TRANSCRIPTIONAL REGULATOR"/>
    <property type="match status" value="1"/>
</dbReference>
<evidence type="ECO:0000313" key="6">
    <source>
        <dbReference type="Proteomes" id="UP000436006"/>
    </source>
</evidence>
<dbReference type="AlphaFoldDB" id="A0A7K1SPB5"/>
<keyword evidence="2" id="KW-0238">DNA-binding</keyword>
<gene>
    <name evidence="5" type="ORF">GO755_36855</name>
</gene>
<dbReference type="Proteomes" id="UP000436006">
    <property type="component" value="Unassembled WGS sequence"/>
</dbReference>
<sequence length="125" mass="14171">MIKTECISPSVSLVGRLYPCTVSLAMNLVGGKWKAVILYHLTDMEKRYSELKRAMPDVTEMTLSIQLKQLEKDNFIVRKVYGEKPPIRVEYSLTDFGKTFIPVLEAITAWGNQVVEEKGEFVNGV</sequence>
<dbReference type="PROSITE" id="PS51118">
    <property type="entry name" value="HTH_HXLR"/>
    <property type="match status" value="1"/>
</dbReference>
<dbReference type="EMBL" id="WPIN01000025">
    <property type="protein sequence ID" value="MVM35645.1"/>
    <property type="molecule type" value="Genomic_DNA"/>
</dbReference>
<name>A0A7K1SPB5_9BACT</name>
<reference evidence="5 6" key="1">
    <citation type="submission" date="2019-12" db="EMBL/GenBank/DDBJ databases">
        <title>Spirosoma sp. HMF4905 genome sequencing and assembly.</title>
        <authorList>
            <person name="Kang H."/>
            <person name="Cha I."/>
            <person name="Kim H."/>
            <person name="Joh K."/>
        </authorList>
    </citation>
    <scope>NUCLEOTIDE SEQUENCE [LARGE SCALE GENOMIC DNA]</scope>
    <source>
        <strain evidence="5 6">HMF4905</strain>
    </source>
</reference>
<feature type="domain" description="HTH hxlR-type" evidence="4">
    <location>
        <begin position="20"/>
        <end position="119"/>
    </location>
</feature>
<comment type="caution">
    <text evidence="5">The sequence shown here is derived from an EMBL/GenBank/DDBJ whole genome shotgun (WGS) entry which is preliminary data.</text>
</comment>
<accession>A0A7K1SPB5</accession>
<evidence type="ECO:0000313" key="5">
    <source>
        <dbReference type="EMBL" id="MVM35645.1"/>
    </source>
</evidence>
<dbReference type="GO" id="GO:0003677">
    <property type="term" value="F:DNA binding"/>
    <property type="evidence" value="ECO:0007669"/>
    <property type="project" value="UniProtKB-KW"/>
</dbReference>
<dbReference type="InterPro" id="IPR036390">
    <property type="entry name" value="WH_DNA-bd_sf"/>
</dbReference>
<evidence type="ECO:0000256" key="1">
    <source>
        <dbReference type="ARBA" id="ARBA00023015"/>
    </source>
</evidence>
<dbReference type="PANTHER" id="PTHR33204">
    <property type="entry name" value="TRANSCRIPTIONAL REGULATOR, MARR FAMILY"/>
    <property type="match status" value="1"/>
</dbReference>
<keyword evidence="6" id="KW-1185">Reference proteome</keyword>